<protein>
    <submittedName>
        <fullName evidence="6">FMN reductase</fullName>
    </submittedName>
</protein>
<organism evidence="6 7">
    <name type="scientific">Micromonospora coriariae</name>
    <dbReference type="NCBI Taxonomy" id="285665"/>
    <lineage>
        <taxon>Bacteria</taxon>
        <taxon>Bacillati</taxon>
        <taxon>Actinomycetota</taxon>
        <taxon>Actinomycetes</taxon>
        <taxon>Micromonosporales</taxon>
        <taxon>Micromonosporaceae</taxon>
        <taxon>Micromonospora</taxon>
    </lineage>
</organism>
<keyword evidence="2" id="KW-0288">FMN</keyword>
<proteinExistence type="predicted"/>
<reference evidence="7" key="1">
    <citation type="submission" date="2016-06" db="EMBL/GenBank/DDBJ databases">
        <authorList>
            <person name="Varghese N."/>
            <person name="Submissions Spin"/>
        </authorList>
    </citation>
    <scope>NUCLEOTIDE SEQUENCE [LARGE SCALE GENOMIC DNA]</scope>
    <source>
        <strain evidence="7">DSM 44875</strain>
    </source>
</reference>
<sequence>MTSSVTELPMTTLIGNPKPHSRTRTVALATAAALRARLTPCPTPVGAPTVIDLSELTAELVGQGSRPEALDEVLEAVRRPGLLLVASPTFKAAYSGLLKLFVDVLPRGALAGVVAVPLMTAARSGHRHVVDTYLGALLAEVGACVPTSGLCVLEREFDTAEVGIKLWLDRAAPAVANALADVPDRAAEPGVSRR</sequence>
<accession>A0A1C4XUK6</accession>
<dbReference type="GO" id="GO:0016491">
    <property type="term" value="F:oxidoreductase activity"/>
    <property type="evidence" value="ECO:0007669"/>
    <property type="project" value="UniProtKB-KW"/>
</dbReference>
<dbReference type="InterPro" id="IPR051814">
    <property type="entry name" value="NAD(P)H-dep_FMN_reductase"/>
</dbReference>
<dbReference type="SUPFAM" id="SSF52218">
    <property type="entry name" value="Flavoproteins"/>
    <property type="match status" value="1"/>
</dbReference>
<keyword evidence="7" id="KW-1185">Reference proteome</keyword>
<keyword evidence="1" id="KW-0285">Flavoprotein</keyword>
<feature type="region of interest" description="Disordered" evidence="4">
    <location>
        <begin position="1"/>
        <end position="21"/>
    </location>
</feature>
<evidence type="ECO:0000256" key="2">
    <source>
        <dbReference type="ARBA" id="ARBA00022643"/>
    </source>
</evidence>
<dbReference type="PANTHER" id="PTHR43408:SF2">
    <property type="entry name" value="FMN REDUCTASE (NADPH)"/>
    <property type="match status" value="1"/>
</dbReference>
<dbReference type="AlphaFoldDB" id="A0A1C4XUK6"/>
<evidence type="ECO:0000256" key="4">
    <source>
        <dbReference type="SAM" id="MobiDB-lite"/>
    </source>
</evidence>
<gene>
    <name evidence="6" type="ORF">GA0070607_5774</name>
</gene>
<evidence type="ECO:0000313" key="6">
    <source>
        <dbReference type="EMBL" id="SCF12026.1"/>
    </source>
</evidence>
<dbReference type="OrthoDB" id="1643408at2"/>
<dbReference type="Proteomes" id="UP000198243">
    <property type="component" value="Chromosome I"/>
</dbReference>
<dbReference type="Gene3D" id="3.40.50.360">
    <property type="match status" value="1"/>
</dbReference>
<dbReference type="RefSeq" id="WP_089020943.1">
    <property type="nucleotide sequence ID" value="NZ_LT607412.1"/>
</dbReference>
<evidence type="ECO:0000313" key="7">
    <source>
        <dbReference type="Proteomes" id="UP000198243"/>
    </source>
</evidence>
<evidence type="ECO:0000259" key="5">
    <source>
        <dbReference type="Pfam" id="PF03358"/>
    </source>
</evidence>
<evidence type="ECO:0000256" key="3">
    <source>
        <dbReference type="ARBA" id="ARBA00023002"/>
    </source>
</evidence>
<dbReference type="InterPro" id="IPR029039">
    <property type="entry name" value="Flavoprotein-like_sf"/>
</dbReference>
<dbReference type="EMBL" id="LT607412">
    <property type="protein sequence ID" value="SCF12026.1"/>
    <property type="molecule type" value="Genomic_DNA"/>
</dbReference>
<name>A0A1C4XUK6_9ACTN</name>
<evidence type="ECO:0000256" key="1">
    <source>
        <dbReference type="ARBA" id="ARBA00022630"/>
    </source>
</evidence>
<dbReference type="Pfam" id="PF03358">
    <property type="entry name" value="FMN_red"/>
    <property type="match status" value="1"/>
</dbReference>
<keyword evidence="3" id="KW-0560">Oxidoreductase</keyword>
<dbReference type="InterPro" id="IPR005025">
    <property type="entry name" value="FMN_Rdtase-like_dom"/>
</dbReference>
<feature type="domain" description="NADPH-dependent FMN reductase-like" evidence="5">
    <location>
        <begin position="12"/>
        <end position="151"/>
    </location>
</feature>
<dbReference type="PANTHER" id="PTHR43408">
    <property type="entry name" value="FMN REDUCTASE (NADPH)"/>
    <property type="match status" value="1"/>
</dbReference>